<evidence type="ECO:0000259" key="1">
    <source>
        <dbReference type="Pfam" id="PF12911"/>
    </source>
</evidence>
<organism evidence="2">
    <name type="scientific">hydrothermal vent metagenome</name>
    <dbReference type="NCBI Taxonomy" id="652676"/>
    <lineage>
        <taxon>unclassified sequences</taxon>
        <taxon>metagenomes</taxon>
        <taxon>ecological metagenomes</taxon>
    </lineage>
</organism>
<sequence>MTRATSNPDAMPESVTGVHLMQGIGHQEAKGFWAEAWMQVFRRPGALAGLAWVAIIAFFAVFAPVIANGHPLLMWEKLDDGSWGNLSSPLIRYLRPSDVLLLFGGVLLLPWIFLPLPGKRVDRAWAAITASLQAGLCVIAAGTVASIFNARDAADWMRAWEQSKAFIPLATGIIVLLAAIPFFFIGPLKKWHSNALLV</sequence>
<gene>
    <name evidence="2" type="ORF">MNBD_PLANCTO03-668</name>
</gene>
<name>A0A3B1E318_9ZZZZ</name>
<feature type="non-terminal residue" evidence="2">
    <location>
        <position position="198"/>
    </location>
</feature>
<evidence type="ECO:0000313" key="2">
    <source>
        <dbReference type="EMBL" id="VAX39905.1"/>
    </source>
</evidence>
<reference evidence="2" key="1">
    <citation type="submission" date="2018-06" db="EMBL/GenBank/DDBJ databases">
        <authorList>
            <person name="Zhirakovskaya E."/>
        </authorList>
    </citation>
    <scope>NUCLEOTIDE SEQUENCE</scope>
</reference>
<accession>A0A3B1E318</accession>
<protein>
    <recommendedName>
        <fullName evidence="1">Oligopeptide transport permease C-like N-terminal domain-containing protein</fullName>
    </recommendedName>
</protein>
<proteinExistence type="predicted"/>
<dbReference type="Pfam" id="PF12911">
    <property type="entry name" value="OppC_N"/>
    <property type="match status" value="1"/>
</dbReference>
<dbReference type="GO" id="GO:0005886">
    <property type="term" value="C:plasma membrane"/>
    <property type="evidence" value="ECO:0007669"/>
    <property type="project" value="UniProtKB-SubCell"/>
</dbReference>
<dbReference type="EMBL" id="UOGK01000301">
    <property type="protein sequence ID" value="VAX39905.1"/>
    <property type="molecule type" value="Genomic_DNA"/>
</dbReference>
<dbReference type="InterPro" id="IPR025966">
    <property type="entry name" value="OppC_N"/>
</dbReference>
<dbReference type="AlphaFoldDB" id="A0A3B1E318"/>
<feature type="domain" description="Oligopeptide transport permease C-like N-terminal" evidence="1">
    <location>
        <begin position="32"/>
        <end position="68"/>
    </location>
</feature>